<dbReference type="EMBL" id="JBHUIO010000006">
    <property type="protein sequence ID" value="MFD2170679.1"/>
    <property type="molecule type" value="Genomic_DNA"/>
</dbReference>
<proteinExistence type="predicted"/>
<sequence>MPMQMPSFLVRFTMNKQLVEVSGDQKALSPQRAMSNSLRPQSLPVLLTARQQRKEPIS</sequence>
<dbReference type="Proteomes" id="UP001597343">
    <property type="component" value="Unassembled WGS sequence"/>
</dbReference>
<comment type="caution">
    <text evidence="2">The sequence shown here is derived from an EMBL/GenBank/DDBJ whole genome shotgun (WGS) entry which is preliminary data.</text>
</comment>
<organism evidence="2 3">
    <name type="scientific">Tumebacillus lipolyticus</name>
    <dbReference type="NCBI Taxonomy" id="1280370"/>
    <lineage>
        <taxon>Bacteria</taxon>
        <taxon>Bacillati</taxon>
        <taxon>Bacillota</taxon>
        <taxon>Bacilli</taxon>
        <taxon>Bacillales</taxon>
        <taxon>Alicyclobacillaceae</taxon>
        <taxon>Tumebacillus</taxon>
    </lineage>
</organism>
<feature type="region of interest" description="Disordered" evidence="1">
    <location>
        <begin position="23"/>
        <end position="58"/>
    </location>
</feature>
<name>A0ABW4ZYQ5_9BACL</name>
<protein>
    <submittedName>
        <fullName evidence="2">Uncharacterized protein</fullName>
    </submittedName>
</protein>
<evidence type="ECO:0000256" key="1">
    <source>
        <dbReference type="SAM" id="MobiDB-lite"/>
    </source>
</evidence>
<evidence type="ECO:0000313" key="3">
    <source>
        <dbReference type="Proteomes" id="UP001597343"/>
    </source>
</evidence>
<keyword evidence="3" id="KW-1185">Reference proteome</keyword>
<dbReference type="RefSeq" id="WP_386046886.1">
    <property type="nucleotide sequence ID" value="NZ_JBHUIO010000006.1"/>
</dbReference>
<evidence type="ECO:0000313" key="2">
    <source>
        <dbReference type="EMBL" id="MFD2170679.1"/>
    </source>
</evidence>
<reference evidence="3" key="1">
    <citation type="journal article" date="2019" name="Int. J. Syst. Evol. Microbiol.">
        <title>The Global Catalogue of Microorganisms (GCM) 10K type strain sequencing project: providing services to taxonomists for standard genome sequencing and annotation.</title>
        <authorList>
            <consortium name="The Broad Institute Genomics Platform"/>
            <consortium name="The Broad Institute Genome Sequencing Center for Infectious Disease"/>
            <person name="Wu L."/>
            <person name="Ma J."/>
        </authorList>
    </citation>
    <scope>NUCLEOTIDE SEQUENCE [LARGE SCALE GENOMIC DNA]</scope>
    <source>
        <strain evidence="3">CGMCC 1.13574</strain>
    </source>
</reference>
<gene>
    <name evidence="2" type="ORF">ACFSOY_11760</name>
</gene>
<accession>A0ABW4ZYQ5</accession>